<evidence type="ECO:0000259" key="3">
    <source>
        <dbReference type="PROSITE" id="PS50977"/>
    </source>
</evidence>
<evidence type="ECO:0000313" key="4">
    <source>
        <dbReference type="EMBL" id="MBD2843785.1"/>
    </source>
</evidence>
<reference evidence="4" key="1">
    <citation type="submission" date="2020-09" db="EMBL/GenBank/DDBJ databases">
        <title>A novel bacterium of genus Paenibacillus, isolated from South China Sea.</title>
        <authorList>
            <person name="Huang H."/>
            <person name="Mo K."/>
            <person name="Hu Y."/>
        </authorList>
    </citation>
    <scope>NUCLEOTIDE SEQUENCE</scope>
    <source>
        <strain evidence="4">IB182496</strain>
    </source>
</reference>
<name>A0A927BQA4_9BACL</name>
<dbReference type="InterPro" id="IPR036271">
    <property type="entry name" value="Tet_transcr_reg_TetR-rel_C_sf"/>
</dbReference>
<dbReference type="AlphaFoldDB" id="A0A927BQA4"/>
<dbReference type="Pfam" id="PF00440">
    <property type="entry name" value="TetR_N"/>
    <property type="match status" value="1"/>
</dbReference>
<organism evidence="4 5">
    <name type="scientific">Paenibacillus sabuli</name>
    <dbReference type="NCBI Taxonomy" id="2772509"/>
    <lineage>
        <taxon>Bacteria</taxon>
        <taxon>Bacillati</taxon>
        <taxon>Bacillota</taxon>
        <taxon>Bacilli</taxon>
        <taxon>Bacillales</taxon>
        <taxon>Paenibacillaceae</taxon>
        <taxon>Paenibacillus</taxon>
    </lineage>
</organism>
<evidence type="ECO:0000313" key="5">
    <source>
        <dbReference type="Proteomes" id="UP000621560"/>
    </source>
</evidence>
<dbReference type="PRINTS" id="PR00455">
    <property type="entry name" value="HTHTETR"/>
</dbReference>
<feature type="domain" description="HTH tetR-type" evidence="3">
    <location>
        <begin position="13"/>
        <end position="73"/>
    </location>
</feature>
<proteinExistence type="predicted"/>
<dbReference type="Gene3D" id="1.10.357.10">
    <property type="entry name" value="Tetracycline Repressor, domain 2"/>
    <property type="match status" value="1"/>
</dbReference>
<dbReference type="SUPFAM" id="SSF46689">
    <property type="entry name" value="Homeodomain-like"/>
    <property type="match status" value="1"/>
</dbReference>
<dbReference type="GO" id="GO:0003677">
    <property type="term" value="F:DNA binding"/>
    <property type="evidence" value="ECO:0007669"/>
    <property type="project" value="UniProtKB-UniRule"/>
</dbReference>
<dbReference type="PANTHER" id="PTHR43479:SF11">
    <property type="entry name" value="ACREF_ENVCD OPERON REPRESSOR-RELATED"/>
    <property type="match status" value="1"/>
</dbReference>
<sequence>MNHVQDLAERKKMGTRDRMLHAAIDLISAKGYKNVTIEEIAKEADVSAMTVFRHFGNKMNMLEEAVDRFYYPIPVQKIFEERMTYELRSDLRLICEIYYELMRQNVKLVHIAYKEGQAIPGLLEWVSRHPRQLKELMMEYIQRMQELGKVKAINTFKVESHALMFIALHYGSILARTFVEGNRVSFLTDQEIIDESVELFYNALTV</sequence>
<dbReference type="EMBL" id="JACXIZ010000004">
    <property type="protein sequence ID" value="MBD2843785.1"/>
    <property type="molecule type" value="Genomic_DNA"/>
</dbReference>
<dbReference type="Proteomes" id="UP000621560">
    <property type="component" value="Unassembled WGS sequence"/>
</dbReference>
<dbReference type="PROSITE" id="PS50977">
    <property type="entry name" value="HTH_TETR_2"/>
    <property type="match status" value="1"/>
</dbReference>
<keyword evidence="1 2" id="KW-0238">DNA-binding</keyword>
<dbReference type="PANTHER" id="PTHR43479">
    <property type="entry name" value="ACREF/ENVCD OPERON REPRESSOR-RELATED"/>
    <property type="match status" value="1"/>
</dbReference>
<keyword evidence="5" id="KW-1185">Reference proteome</keyword>
<dbReference type="SUPFAM" id="SSF48498">
    <property type="entry name" value="Tetracyclin repressor-like, C-terminal domain"/>
    <property type="match status" value="1"/>
</dbReference>
<gene>
    <name evidence="4" type="ORF">IDH44_01160</name>
</gene>
<dbReference type="InterPro" id="IPR009057">
    <property type="entry name" value="Homeodomain-like_sf"/>
</dbReference>
<dbReference type="InterPro" id="IPR001647">
    <property type="entry name" value="HTH_TetR"/>
</dbReference>
<protein>
    <submittedName>
        <fullName evidence="4">TetR/AcrR family transcriptional regulator</fullName>
    </submittedName>
</protein>
<dbReference type="RefSeq" id="WP_190913901.1">
    <property type="nucleotide sequence ID" value="NZ_JACXIZ010000004.1"/>
</dbReference>
<dbReference type="InterPro" id="IPR050624">
    <property type="entry name" value="HTH-type_Tx_Regulator"/>
</dbReference>
<accession>A0A927BQA4</accession>
<feature type="DNA-binding region" description="H-T-H motif" evidence="2">
    <location>
        <begin position="36"/>
        <end position="55"/>
    </location>
</feature>
<evidence type="ECO:0000256" key="1">
    <source>
        <dbReference type="ARBA" id="ARBA00023125"/>
    </source>
</evidence>
<evidence type="ECO:0000256" key="2">
    <source>
        <dbReference type="PROSITE-ProRule" id="PRU00335"/>
    </source>
</evidence>
<comment type="caution">
    <text evidence="4">The sequence shown here is derived from an EMBL/GenBank/DDBJ whole genome shotgun (WGS) entry which is preliminary data.</text>
</comment>